<dbReference type="GO" id="GO:0019748">
    <property type="term" value="P:secondary metabolic process"/>
    <property type="evidence" value="ECO:0007669"/>
    <property type="project" value="TreeGrafter"/>
</dbReference>
<dbReference type="SUPFAM" id="SSF51735">
    <property type="entry name" value="NAD(P)-binding Rossmann-fold domains"/>
    <property type="match status" value="1"/>
</dbReference>
<organism evidence="4 5">
    <name type="scientific">Exophiala xenobiotica</name>
    <dbReference type="NCBI Taxonomy" id="348802"/>
    <lineage>
        <taxon>Eukaryota</taxon>
        <taxon>Fungi</taxon>
        <taxon>Dikarya</taxon>
        <taxon>Ascomycota</taxon>
        <taxon>Pezizomycotina</taxon>
        <taxon>Eurotiomycetes</taxon>
        <taxon>Chaetothyriomycetidae</taxon>
        <taxon>Chaetothyriales</taxon>
        <taxon>Herpotrichiellaceae</taxon>
        <taxon>Exophiala</taxon>
    </lineage>
</organism>
<evidence type="ECO:0000256" key="2">
    <source>
        <dbReference type="ARBA" id="ARBA00022857"/>
    </source>
</evidence>
<proteinExistence type="inferred from homology"/>
<dbReference type="EMBL" id="KN847319">
    <property type="protein sequence ID" value="KIW56077.1"/>
    <property type="molecule type" value="Genomic_DNA"/>
</dbReference>
<dbReference type="InterPro" id="IPR020904">
    <property type="entry name" value="Sc_DH/Rdtase_CS"/>
</dbReference>
<name>A0A0D2D123_9EURO</name>
<dbReference type="PROSITE" id="PS00061">
    <property type="entry name" value="ADH_SHORT"/>
    <property type="match status" value="1"/>
</dbReference>
<dbReference type="PRINTS" id="PR00080">
    <property type="entry name" value="SDRFAMILY"/>
</dbReference>
<dbReference type="PRINTS" id="PR00081">
    <property type="entry name" value="GDHRDH"/>
</dbReference>
<evidence type="ECO:0000313" key="4">
    <source>
        <dbReference type="EMBL" id="KIW56077.1"/>
    </source>
</evidence>
<dbReference type="GO" id="GO:0005737">
    <property type="term" value="C:cytoplasm"/>
    <property type="evidence" value="ECO:0007669"/>
    <property type="project" value="TreeGrafter"/>
</dbReference>
<dbReference type="InterPro" id="IPR002347">
    <property type="entry name" value="SDR_fam"/>
</dbReference>
<keyword evidence="5" id="KW-1185">Reference proteome</keyword>
<protein>
    <submittedName>
        <fullName evidence="4">Uncharacterized protein</fullName>
    </submittedName>
</protein>
<accession>A0A0D2D123</accession>
<dbReference type="HOGENOM" id="CLU_010194_9_0_1"/>
<dbReference type="PANTHER" id="PTHR43544">
    <property type="entry name" value="SHORT-CHAIN DEHYDROGENASE/REDUCTASE"/>
    <property type="match status" value="1"/>
</dbReference>
<evidence type="ECO:0000313" key="5">
    <source>
        <dbReference type="Proteomes" id="UP000054342"/>
    </source>
</evidence>
<reference evidence="4 5" key="1">
    <citation type="submission" date="2015-01" db="EMBL/GenBank/DDBJ databases">
        <title>The Genome Sequence of Exophiala xenobiotica CBS118157.</title>
        <authorList>
            <consortium name="The Broad Institute Genomics Platform"/>
            <person name="Cuomo C."/>
            <person name="de Hoog S."/>
            <person name="Gorbushina A."/>
            <person name="Stielow B."/>
            <person name="Teixiera M."/>
            <person name="Abouelleil A."/>
            <person name="Chapman S.B."/>
            <person name="Priest M."/>
            <person name="Young S.K."/>
            <person name="Wortman J."/>
            <person name="Nusbaum C."/>
            <person name="Birren B."/>
        </authorList>
    </citation>
    <scope>NUCLEOTIDE SEQUENCE [LARGE SCALE GENOMIC DNA]</scope>
    <source>
        <strain evidence="4 5">CBS 118157</strain>
    </source>
</reference>
<dbReference type="Proteomes" id="UP000054342">
    <property type="component" value="Unassembled WGS sequence"/>
</dbReference>
<dbReference type="RefSeq" id="XP_013316661.1">
    <property type="nucleotide sequence ID" value="XM_013461207.1"/>
</dbReference>
<dbReference type="InterPro" id="IPR036291">
    <property type="entry name" value="NAD(P)-bd_dom_sf"/>
</dbReference>
<dbReference type="Gene3D" id="3.40.50.720">
    <property type="entry name" value="NAD(P)-binding Rossmann-like Domain"/>
    <property type="match status" value="1"/>
</dbReference>
<evidence type="ECO:0000256" key="1">
    <source>
        <dbReference type="ARBA" id="ARBA00006484"/>
    </source>
</evidence>
<gene>
    <name evidence="4" type="ORF">PV05_04765</name>
</gene>
<comment type="similarity">
    <text evidence="1 3">Belongs to the short-chain dehydrogenases/reductases (SDR) family.</text>
</comment>
<dbReference type="PANTHER" id="PTHR43544:SF32">
    <property type="entry name" value="CHAIN DEHYDROGENASE, PUTATIVE (AFU_ORTHOLOGUE AFUA_5G01530)-RELATED"/>
    <property type="match status" value="1"/>
</dbReference>
<dbReference type="GO" id="GO:0016491">
    <property type="term" value="F:oxidoreductase activity"/>
    <property type="evidence" value="ECO:0007669"/>
    <property type="project" value="TreeGrafter"/>
</dbReference>
<keyword evidence="2" id="KW-0521">NADP</keyword>
<dbReference type="AlphaFoldDB" id="A0A0D2D123"/>
<dbReference type="GeneID" id="25326673"/>
<sequence length="254" mass="27242">MSNKSPLVILCTGANRGIGLAIIQALANHPQTTSSILLLGCRNADKGTEAVQELRKKGITSSVQPLVIDVTSDVSIQDAVAVVRRQYGRLDVLVNNAGYAAIPSASDHSDWREIYTRVYDTNVTSVALVMQHFLPLLRESAGKIINISSARGSTSLASGRVLPPTVSIQYSVSKAALNLLTVEMSRQSANENVEFQLVSPGHCKTAFNGYRGTRDPLEGANVVVGLVTAEKGTFKNSGFWETKGGSMDLVEIPW</sequence>
<dbReference type="InterPro" id="IPR051468">
    <property type="entry name" value="Fungal_SecMetab_SDRs"/>
</dbReference>
<evidence type="ECO:0000256" key="3">
    <source>
        <dbReference type="RuleBase" id="RU000363"/>
    </source>
</evidence>
<dbReference type="OrthoDB" id="191139at2759"/>
<dbReference type="Pfam" id="PF00106">
    <property type="entry name" value="adh_short"/>
    <property type="match status" value="1"/>
</dbReference>